<dbReference type="InterPro" id="IPR052980">
    <property type="entry name" value="Crinkler_effector"/>
</dbReference>
<name>A0ABR1JJE2_9AGAR</name>
<keyword evidence="2" id="KW-1185">Reference proteome</keyword>
<dbReference type="PANTHER" id="PTHR33129">
    <property type="entry name" value="PROTEIN KINASE DOMAIN-CONTAINING PROTEIN-RELATED"/>
    <property type="match status" value="1"/>
</dbReference>
<gene>
    <name evidence="1" type="ORF">VKT23_007847</name>
</gene>
<dbReference type="EMBL" id="JBANRG010000011">
    <property type="protein sequence ID" value="KAK7462242.1"/>
    <property type="molecule type" value="Genomic_DNA"/>
</dbReference>
<protein>
    <submittedName>
        <fullName evidence="1">Uncharacterized protein</fullName>
    </submittedName>
</protein>
<sequence length="613" mass="70724">MTTQGNPLKPSLHSQFTKETSGRYLDFWFHTWGHEHHQQKVDQVFIELPADKNYKYFNVKLLPSDEEPAITSTLQGVLIFSEYKRFLYDLKDMFDGRADDFATGARSDPSSWDSWNEMEGIEWRDGSFWDEDGSEIVSERQVRPGSVAQVENRRIDIPRVVQVIGQPGIGKSLLLYIILAHRLLQSKATFLHSAPGEALYFCSDGVYRFTPPMRSDRWIYELTEKDVMLFDSGPKLPTPEGHWLHTPMRIIESASPREHRLDWIRKLGGTSHYCWFMRPMSSREFLMAATLQEPPPDPNLLRMFYRDFGPNARDAYVTCRNYRRYNQYIETIEDKIKSVSCDQLRTIFYSAAGLHYNDTVTHSVILVTAGPRRYQHRTGFVSRYIYELVSTRYNGGHIIDLFSVFHQDARTRASAGYVFEDFMHQILEQGACLEMRIMSDTETGRNKNLIYRPDLTQPTEYLEIPSSVTAHLYSSDEATLRPGLYCKPAISDAATLDSYYWNQAKGIIWVFQFTVYERHDVKEGDTNWIMGRAQKQAPNAKINYVAFSPLNNLRLAVPHPTSGSSRTFDGIHHVYMHDFLERAKASARFRCLASLTLDLKESSDGEEVSVGYA</sequence>
<accession>A0ABR1JJE2</accession>
<proteinExistence type="predicted"/>
<comment type="caution">
    <text evidence="1">The sequence shown here is derived from an EMBL/GenBank/DDBJ whole genome shotgun (WGS) entry which is preliminary data.</text>
</comment>
<evidence type="ECO:0000313" key="1">
    <source>
        <dbReference type="EMBL" id="KAK7462242.1"/>
    </source>
</evidence>
<organism evidence="1 2">
    <name type="scientific">Marasmiellus scandens</name>
    <dbReference type="NCBI Taxonomy" id="2682957"/>
    <lineage>
        <taxon>Eukaryota</taxon>
        <taxon>Fungi</taxon>
        <taxon>Dikarya</taxon>
        <taxon>Basidiomycota</taxon>
        <taxon>Agaricomycotina</taxon>
        <taxon>Agaricomycetes</taxon>
        <taxon>Agaricomycetidae</taxon>
        <taxon>Agaricales</taxon>
        <taxon>Marasmiineae</taxon>
        <taxon>Omphalotaceae</taxon>
        <taxon>Marasmiellus</taxon>
    </lineage>
</organism>
<evidence type="ECO:0000313" key="2">
    <source>
        <dbReference type="Proteomes" id="UP001498398"/>
    </source>
</evidence>
<dbReference type="Proteomes" id="UP001498398">
    <property type="component" value="Unassembled WGS sequence"/>
</dbReference>
<reference evidence="1 2" key="1">
    <citation type="submission" date="2024-01" db="EMBL/GenBank/DDBJ databases">
        <title>A draft genome for the cacao thread blight pathogen Marasmiellus scandens.</title>
        <authorList>
            <person name="Baruah I.K."/>
            <person name="Leung J."/>
            <person name="Bukari Y."/>
            <person name="Amoako-Attah I."/>
            <person name="Meinhardt L.W."/>
            <person name="Bailey B.A."/>
            <person name="Cohen S.P."/>
        </authorList>
    </citation>
    <scope>NUCLEOTIDE SEQUENCE [LARGE SCALE GENOMIC DNA]</scope>
    <source>
        <strain evidence="1 2">GH-19</strain>
    </source>
</reference>